<dbReference type="Proteomes" id="UP000028401">
    <property type="component" value="Unassembled WGS sequence"/>
</dbReference>
<proteinExistence type="predicted"/>
<evidence type="ECO:0000313" key="1">
    <source>
        <dbReference type="EMBL" id="KEY61675.1"/>
    </source>
</evidence>
<dbReference type="AlphaFoldDB" id="A0A084A8P6"/>
<accession>A0A084A8P6</accession>
<dbReference type="EMBL" id="AZSI01000140">
    <property type="protein sequence ID" value="KEY61675.1"/>
    <property type="molecule type" value="Genomic_DNA"/>
</dbReference>
<reference evidence="1 2" key="1">
    <citation type="submission" date="2014-06" db="EMBL/GenBank/DDBJ databases">
        <title>Draft genome sequence of the putrescine producing strain Lactococcus lactis subsp cremoris GE214.</title>
        <authorList>
            <person name="Ladero V."/>
            <person name="Linares D.M."/>
            <person name="del Rio B."/>
            <person name="Mayo B."/>
            <person name="Martin M.C."/>
            <person name="Fernandez M."/>
            <person name="Alvarez M.A."/>
        </authorList>
    </citation>
    <scope>NUCLEOTIDE SEQUENCE [LARGE SCALE GENOMIC DNA]</scope>
    <source>
        <strain evidence="1 2">GE214</strain>
    </source>
</reference>
<organism evidence="1 2">
    <name type="scientific">Lactococcus cremoris subsp. cremoris GE214</name>
    <dbReference type="NCBI Taxonomy" id="1415168"/>
    <lineage>
        <taxon>Bacteria</taxon>
        <taxon>Bacillati</taxon>
        <taxon>Bacillota</taxon>
        <taxon>Bacilli</taxon>
        <taxon>Lactobacillales</taxon>
        <taxon>Streptococcaceae</taxon>
        <taxon>Lactococcus</taxon>
        <taxon>Lactococcus cremoris subsp. cremoris</taxon>
    </lineage>
</organism>
<evidence type="ECO:0000313" key="2">
    <source>
        <dbReference type="Proteomes" id="UP000028401"/>
    </source>
</evidence>
<sequence>MEFRNGAFDFQTSQQNHDWYELIDKMGGDLKKIVTKTIINESEKQNKKN</sequence>
<comment type="caution">
    <text evidence="1">The sequence shown here is derived from an EMBL/GenBank/DDBJ whole genome shotgun (WGS) entry which is preliminary data.</text>
</comment>
<gene>
    <name evidence="1" type="ORF">U725_02208</name>
</gene>
<name>A0A084A8P6_LACLC</name>
<protein>
    <submittedName>
        <fullName evidence="1">Uncharacterized plasmid protein</fullName>
    </submittedName>
</protein>